<dbReference type="Gene3D" id="2.40.30.10">
    <property type="entry name" value="Translation factors"/>
    <property type="match status" value="1"/>
</dbReference>
<dbReference type="SUPFAM" id="SSF50465">
    <property type="entry name" value="EF-Tu/eEF-1alpha/eIF2-gamma C-terminal domain"/>
    <property type="match status" value="1"/>
</dbReference>
<evidence type="ECO:0000256" key="1">
    <source>
        <dbReference type="ARBA" id="ARBA00022741"/>
    </source>
</evidence>
<dbReference type="InterPro" id="IPR009001">
    <property type="entry name" value="Transl_elong_EF1A/Init_IF2_C"/>
</dbReference>
<protein>
    <recommendedName>
        <fullName evidence="5">Translation elongation factor EFTu/EF1A C-terminal domain-containing protein</fullName>
    </recommendedName>
</protein>
<keyword evidence="1" id="KW-0547">Nucleotide-binding</keyword>
<proteinExistence type="predicted"/>
<organism evidence="3 4">
    <name type="scientific">Flavobacterium lipolyticum</name>
    <dbReference type="NCBI Taxonomy" id="2893754"/>
    <lineage>
        <taxon>Bacteria</taxon>
        <taxon>Pseudomonadati</taxon>
        <taxon>Bacteroidota</taxon>
        <taxon>Flavobacteriia</taxon>
        <taxon>Flavobacteriales</taxon>
        <taxon>Flavobacteriaceae</taxon>
        <taxon>Flavobacterium</taxon>
    </lineage>
</organism>
<name>A0ABS8M5Z6_9FLAO</name>
<evidence type="ECO:0008006" key="5">
    <source>
        <dbReference type="Google" id="ProtNLM"/>
    </source>
</evidence>
<gene>
    <name evidence="3" type="ORF">LNQ34_21050</name>
</gene>
<evidence type="ECO:0000313" key="3">
    <source>
        <dbReference type="EMBL" id="MCC9020259.1"/>
    </source>
</evidence>
<keyword evidence="4" id="KW-1185">Reference proteome</keyword>
<dbReference type="RefSeq" id="WP_230001136.1">
    <property type="nucleotide sequence ID" value="NZ_JAJJMN010000002.1"/>
</dbReference>
<dbReference type="EMBL" id="JAJJMN010000002">
    <property type="protein sequence ID" value="MCC9020259.1"/>
    <property type="molecule type" value="Genomic_DNA"/>
</dbReference>
<accession>A0ABS8M5Z6</accession>
<sequence>MLKIKAQIYLYKENGRKTPFESGYRPLFDFKGSSSRYSGKIDLINKRIFLPGEIDEVYITFANVDNLKVNDIFFFGEGLSRLGEGKVLAVMNNNE</sequence>
<comment type="caution">
    <text evidence="3">The sequence shown here is derived from an EMBL/GenBank/DDBJ whole genome shotgun (WGS) entry which is preliminary data.</text>
</comment>
<evidence type="ECO:0000313" key="4">
    <source>
        <dbReference type="Proteomes" id="UP001430700"/>
    </source>
</evidence>
<dbReference type="Proteomes" id="UP001430700">
    <property type="component" value="Unassembled WGS sequence"/>
</dbReference>
<evidence type="ECO:0000256" key="2">
    <source>
        <dbReference type="ARBA" id="ARBA00023134"/>
    </source>
</evidence>
<keyword evidence="2" id="KW-0342">GTP-binding</keyword>
<reference evidence="3" key="1">
    <citation type="submission" date="2021-11" db="EMBL/GenBank/DDBJ databases">
        <title>Description of novel Flavobacterium species.</title>
        <authorList>
            <person name="Saticioglu I.B."/>
            <person name="Ay H."/>
            <person name="Altun S."/>
            <person name="Duman M."/>
        </authorList>
    </citation>
    <scope>NUCLEOTIDE SEQUENCE</scope>
    <source>
        <strain evidence="3">F-126</strain>
    </source>
</reference>